<dbReference type="AlphaFoldDB" id="A0A8E1WJ85"/>
<dbReference type="Proteomes" id="UP000532373">
    <property type="component" value="Unassembled WGS sequence"/>
</dbReference>
<gene>
    <name evidence="1" type="ORF">HNQ96_004518</name>
</gene>
<name>A0A8E1WJ85_9HYPH</name>
<evidence type="ECO:0000313" key="1">
    <source>
        <dbReference type="EMBL" id="MBB6468634.1"/>
    </source>
</evidence>
<accession>A0A8E1WJ85</accession>
<reference evidence="1 2" key="1">
    <citation type="submission" date="2020-08" db="EMBL/GenBank/DDBJ databases">
        <title>Genomic Encyclopedia of Type Strains, Phase IV (KMG-IV): sequencing the most valuable type-strain genomes for metagenomic binning, comparative biology and taxonomic classification.</title>
        <authorList>
            <person name="Goeker M."/>
        </authorList>
    </citation>
    <scope>NUCLEOTIDE SEQUENCE [LARGE SCALE GENOMIC DNA]</scope>
    <source>
        <strain evidence="1 2">DSM 17454</strain>
    </source>
</reference>
<dbReference type="RefSeq" id="WP_184771329.1">
    <property type="nucleotide sequence ID" value="NZ_JACHGI010000011.1"/>
</dbReference>
<dbReference type="EMBL" id="JACHGI010000011">
    <property type="protein sequence ID" value="MBB6468634.1"/>
    <property type="molecule type" value="Genomic_DNA"/>
</dbReference>
<proteinExistence type="predicted"/>
<protein>
    <submittedName>
        <fullName evidence="1">Uncharacterized protein</fullName>
    </submittedName>
</protein>
<sequence length="85" mass="9345">MSFAGRLRRAARRLCHSHRERVGCADFCIAKDVIGVNLTEGEIGRRAETGMSFKVLGRRALLTMTAPPGYFSAIIDAHRKARDAG</sequence>
<organism evidence="1 2">
    <name type="scientific">Aminobacter carboxidus</name>
    <dbReference type="NCBI Taxonomy" id="376165"/>
    <lineage>
        <taxon>Bacteria</taxon>
        <taxon>Pseudomonadati</taxon>
        <taxon>Pseudomonadota</taxon>
        <taxon>Alphaproteobacteria</taxon>
        <taxon>Hyphomicrobiales</taxon>
        <taxon>Phyllobacteriaceae</taxon>
        <taxon>Aminobacter</taxon>
    </lineage>
</organism>
<comment type="caution">
    <text evidence="1">The sequence shown here is derived from an EMBL/GenBank/DDBJ whole genome shotgun (WGS) entry which is preliminary data.</text>
</comment>
<evidence type="ECO:0000313" key="2">
    <source>
        <dbReference type="Proteomes" id="UP000532373"/>
    </source>
</evidence>